<dbReference type="EMBL" id="JADLQX010000005">
    <property type="protein sequence ID" value="MBF6297690.1"/>
    <property type="molecule type" value="Genomic_DNA"/>
</dbReference>
<sequence length="311" mass="34631">MRSGLEQLRDKQFGVFTARQVLCEYTRAELRARIDRGQWVRVFRGVYREAITPPSPELRVEAARLSMGLVSLAAAYNTAAELHGFAVLADQPTDVLGIQGSRSDRLVVHRDRVDPAELELVHATAVTNAVRTAADLARILTRMDALATLDAALRTGTSRSAIADEINKHTGRRGRRQAAELIELADGRAESPMESRARLRCIDAGLPPPEPQLEVRTPDGLRRIDLAWRLWRIGLEYDSAEWHSGPGAAMRDNPRHNWLTTEGWTIYYATAADVYHHPHHFTAPIQSAIDRAQRNGGCRAHLSHHSTPLGD</sequence>
<name>A0ABS0CM70_9NOCA</name>
<organism evidence="2 3">
    <name type="scientific">Nocardia amamiensis</name>
    <dbReference type="NCBI Taxonomy" id="404578"/>
    <lineage>
        <taxon>Bacteria</taxon>
        <taxon>Bacillati</taxon>
        <taxon>Actinomycetota</taxon>
        <taxon>Actinomycetes</taxon>
        <taxon>Mycobacteriales</taxon>
        <taxon>Nocardiaceae</taxon>
        <taxon>Nocardia</taxon>
    </lineage>
</organism>
<evidence type="ECO:0000313" key="2">
    <source>
        <dbReference type="EMBL" id="MBF6297690.1"/>
    </source>
</evidence>
<accession>A0ABS0CM70</accession>
<comment type="caution">
    <text evidence="2">The sequence shown here is derived from an EMBL/GenBank/DDBJ whole genome shotgun (WGS) entry which is preliminary data.</text>
</comment>
<keyword evidence="3" id="KW-1185">Reference proteome</keyword>
<dbReference type="SUPFAM" id="SSF52980">
    <property type="entry name" value="Restriction endonuclease-like"/>
    <property type="match status" value="1"/>
</dbReference>
<gene>
    <name evidence="2" type="ORF">IU459_09050</name>
</gene>
<dbReference type="RefSeq" id="WP_195129020.1">
    <property type="nucleotide sequence ID" value="NZ_JADLQX010000005.1"/>
</dbReference>
<proteinExistence type="predicted"/>
<evidence type="ECO:0000313" key="3">
    <source>
        <dbReference type="Proteomes" id="UP000702209"/>
    </source>
</evidence>
<dbReference type="Pfam" id="PF13338">
    <property type="entry name" value="AbiEi_4"/>
    <property type="match status" value="1"/>
</dbReference>
<protein>
    <recommendedName>
        <fullName evidence="1">AbiEi antitoxin N-terminal domain-containing protein</fullName>
    </recommendedName>
</protein>
<reference evidence="2 3" key="1">
    <citation type="submission" date="2020-10" db="EMBL/GenBank/DDBJ databases">
        <title>Identification of Nocardia species via Next-generation sequencing and recognition of intraspecies genetic diversity.</title>
        <authorList>
            <person name="Li P."/>
            <person name="Li P."/>
            <person name="Lu B."/>
        </authorList>
    </citation>
    <scope>NUCLEOTIDE SEQUENCE [LARGE SCALE GENOMIC DNA]</scope>
    <source>
        <strain evidence="2 3">BJ06-0157</strain>
    </source>
</reference>
<feature type="domain" description="AbiEi antitoxin N-terminal" evidence="1">
    <location>
        <begin position="5"/>
        <end position="49"/>
    </location>
</feature>
<dbReference type="InterPro" id="IPR011335">
    <property type="entry name" value="Restrct_endonuc-II-like"/>
</dbReference>
<evidence type="ECO:0000259" key="1">
    <source>
        <dbReference type="Pfam" id="PF13338"/>
    </source>
</evidence>
<dbReference type="InterPro" id="IPR025159">
    <property type="entry name" value="AbiEi_N"/>
</dbReference>
<dbReference type="Proteomes" id="UP000702209">
    <property type="component" value="Unassembled WGS sequence"/>
</dbReference>